<dbReference type="AlphaFoldDB" id="A0A2I1C0C8"/>
<dbReference type="InterPro" id="IPR036052">
    <property type="entry name" value="TrpB-like_PALP_sf"/>
</dbReference>
<dbReference type="CDD" id="cd06446">
    <property type="entry name" value="Trp-synth_B"/>
    <property type="match status" value="1"/>
</dbReference>
<dbReference type="OMA" id="FYPFLHE"/>
<keyword evidence="8 10" id="KW-0456">Lyase</keyword>
<dbReference type="Pfam" id="PF00291">
    <property type="entry name" value="PALP"/>
    <property type="match status" value="1"/>
</dbReference>
<dbReference type="RefSeq" id="XP_024679681.1">
    <property type="nucleotide sequence ID" value="XM_024830235.1"/>
</dbReference>
<dbReference type="GO" id="GO:0005737">
    <property type="term" value="C:cytoplasm"/>
    <property type="evidence" value="ECO:0007669"/>
    <property type="project" value="TreeGrafter"/>
</dbReference>
<dbReference type="NCBIfam" id="TIGR00263">
    <property type="entry name" value="trpB"/>
    <property type="match status" value="1"/>
</dbReference>
<keyword evidence="5 10" id="KW-0822">Tryptophan biosynthesis</keyword>
<evidence type="ECO:0000256" key="7">
    <source>
        <dbReference type="ARBA" id="ARBA00023141"/>
    </source>
</evidence>
<dbReference type="GO" id="GO:0004834">
    <property type="term" value="F:tryptophan synthase activity"/>
    <property type="evidence" value="ECO:0007669"/>
    <property type="project" value="UniProtKB-EC"/>
</dbReference>
<keyword evidence="6 10" id="KW-0663">Pyridoxal phosphate</keyword>
<dbReference type="UniPathway" id="UPA00035">
    <property type="reaction ID" value="UER00044"/>
</dbReference>
<dbReference type="CDD" id="cd04724">
    <property type="entry name" value="Tryptophan_synthase_alpha"/>
    <property type="match status" value="1"/>
</dbReference>
<dbReference type="GeneID" id="36537561"/>
<reference evidence="13" key="1">
    <citation type="journal article" date="2018" name="Proc. Natl. Acad. Sci. U.S.A.">
        <title>Linking secondary metabolites to gene clusters through genome sequencing of six diverse Aspergillus species.</title>
        <authorList>
            <person name="Kaerboelling I."/>
            <person name="Vesth T.C."/>
            <person name="Frisvad J.C."/>
            <person name="Nybo J.L."/>
            <person name="Theobald S."/>
            <person name="Kuo A."/>
            <person name="Bowyer P."/>
            <person name="Matsuda Y."/>
            <person name="Mondo S."/>
            <person name="Lyhne E.K."/>
            <person name="Kogle M.E."/>
            <person name="Clum A."/>
            <person name="Lipzen A."/>
            <person name="Salamov A."/>
            <person name="Ngan C.Y."/>
            <person name="Daum C."/>
            <person name="Chiniquy J."/>
            <person name="Barry K."/>
            <person name="LaButti K."/>
            <person name="Haridas S."/>
            <person name="Simmons B.A."/>
            <person name="Magnuson J.K."/>
            <person name="Mortensen U.H."/>
            <person name="Larsen T.O."/>
            <person name="Grigoriev I.V."/>
            <person name="Baker S.E."/>
            <person name="Andersen M.R."/>
        </authorList>
    </citation>
    <scope>NUCLEOTIDE SEQUENCE [LARGE SCALE GENOMIC DNA]</scope>
    <source>
        <strain evidence="13">IBT 16806</strain>
    </source>
</reference>
<dbReference type="SUPFAM" id="SSF53686">
    <property type="entry name" value="Tryptophan synthase beta subunit-like PLP-dependent enzymes"/>
    <property type="match status" value="1"/>
</dbReference>
<dbReference type="VEuPathDB" id="FungiDB:P174DRAFT_463232"/>
<dbReference type="Gene3D" id="3.20.20.70">
    <property type="entry name" value="Aldolase class I"/>
    <property type="match status" value="1"/>
</dbReference>
<organism evidence="12 13">
    <name type="scientific">Aspergillus novofumigatus (strain IBT 16806)</name>
    <dbReference type="NCBI Taxonomy" id="1392255"/>
    <lineage>
        <taxon>Eukaryota</taxon>
        <taxon>Fungi</taxon>
        <taxon>Dikarya</taxon>
        <taxon>Ascomycota</taxon>
        <taxon>Pezizomycotina</taxon>
        <taxon>Eurotiomycetes</taxon>
        <taxon>Eurotiomycetidae</taxon>
        <taxon>Eurotiales</taxon>
        <taxon>Aspergillaceae</taxon>
        <taxon>Aspergillus</taxon>
        <taxon>Aspergillus subgen. Fumigati</taxon>
    </lineage>
</organism>
<evidence type="ECO:0000256" key="1">
    <source>
        <dbReference type="ARBA" id="ARBA00001933"/>
    </source>
</evidence>
<dbReference type="OrthoDB" id="10050244at2759"/>
<keyword evidence="13" id="KW-1185">Reference proteome</keyword>
<dbReference type="InterPro" id="IPR013785">
    <property type="entry name" value="Aldolase_TIM"/>
</dbReference>
<dbReference type="InterPro" id="IPR011060">
    <property type="entry name" value="RibuloseP-bd_barrel"/>
</dbReference>
<gene>
    <name evidence="12" type="ORF">P174DRAFT_463232</name>
</gene>
<sequence>MKAIKRTFAHCKEENRPAFVTFVTAGFPTVEEAVDIILGLEAGRAGMQYMIYRSTDPFADGPTIQNANTVSLAYNVTIESTLGMIKEARKRGLRAPLLLMGYYNPLLSYGEERLLNDCRVAGVNGFIVGDPPPHEAVRFRSFCAKSGQELLCKLADSLVYVVSRMGVTGATGTLNAGLPQLLKRIKQAVGFGLSTRDHFLGVASTADGVVIGSQIFTTLAVAASGERVKAAEEYCARVCGRRNLKGRRMTQKVASNGAQEPNGDVQVNGNGTIYTNGNHSGPLDQKEAMNSEVGDPELFPARFGEFGGSYSPESLMGCLSELEAGFENIRNDPESWAEPGHLHVADRLTEHAGGATIWLKREELNHTGSHNINRALGQILLARYQGRPEIIAQTGAGMHGVATATVCAKFSMKCTIFMGADDVRRQAVNVFRIKLLGAAVIPVEAGSKTLRDAVNESFRVWITKVHAACHIIGSAIGPHPFPTIVRTFQTVIGEETKAQYAGQRNKLPGAVAACIGGGSNCLGMFYPFINDPSVQLLGVEAGGDGLETKRHAATLSGGTKGVLHGSRTYVLQDEHGQIQDTHSTSARLDYAGVGRVDLSWPELTSGKDSGRAEFVAVTDAQALEGFKLLSELEGISPALETAHGIWGAVEQAKTMKKGQDVVICVSGRGDKDVENVAEELPRHGPKIGWDLRF</sequence>
<evidence type="ECO:0000256" key="5">
    <source>
        <dbReference type="ARBA" id="ARBA00022822"/>
    </source>
</evidence>
<evidence type="ECO:0000256" key="6">
    <source>
        <dbReference type="ARBA" id="ARBA00022898"/>
    </source>
</evidence>
<dbReference type="HAMAP" id="MF_00133">
    <property type="entry name" value="Trp_synth_beta"/>
    <property type="match status" value="1"/>
</dbReference>
<evidence type="ECO:0000313" key="12">
    <source>
        <dbReference type="EMBL" id="PKX91086.1"/>
    </source>
</evidence>
<dbReference type="SUPFAM" id="SSF51366">
    <property type="entry name" value="Ribulose-phoshate binding barrel"/>
    <property type="match status" value="1"/>
</dbReference>
<dbReference type="EMBL" id="MSZS01000007">
    <property type="protein sequence ID" value="PKX91086.1"/>
    <property type="molecule type" value="Genomic_DNA"/>
</dbReference>
<dbReference type="EC" id="4.2.1.20" evidence="3 10"/>
<evidence type="ECO:0000259" key="11">
    <source>
        <dbReference type="Pfam" id="PF00291"/>
    </source>
</evidence>
<dbReference type="STRING" id="1392255.A0A2I1C0C8"/>
<evidence type="ECO:0000256" key="2">
    <source>
        <dbReference type="ARBA" id="ARBA00004733"/>
    </source>
</evidence>
<evidence type="ECO:0000256" key="4">
    <source>
        <dbReference type="ARBA" id="ARBA00022605"/>
    </source>
</evidence>
<feature type="domain" description="Tryptophan synthase beta chain-like PALP" evidence="11">
    <location>
        <begin position="343"/>
        <end position="667"/>
    </location>
</feature>
<dbReference type="Gene3D" id="3.40.50.1100">
    <property type="match status" value="2"/>
</dbReference>
<comment type="cofactor">
    <cofactor evidence="1 10">
        <name>pyridoxal 5'-phosphate</name>
        <dbReference type="ChEBI" id="CHEBI:597326"/>
    </cofactor>
</comment>
<evidence type="ECO:0000256" key="3">
    <source>
        <dbReference type="ARBA" id="ARBA00012043"/>
    </source>
</evidence>
<evidence type="ECO:0000256" key="8">
    <source>
        <dbReference type="ARBA" id="ARBA00023239"/>
    </source>
</evidence>
<keyword evidence="7 10" id="KW-0057">Aromatic amino acid biosynthesis</keyword>
<dbReference type="Pfam" id="PF00290">
    <property type="entry name" value="Trp_syntA"/>
    <property type="match status" value="1"/>
</dbReference>
<dbReference type="InterPro" id="IPR006654">
    <property type="entry name" value="Trp_synth_beta"/>
</dbReference>
<comment type="pathway">
    <text evidence="2 10">Amino-acid biosynthesis; L-tryptophan biosynthesis; L-tryptophan from chorismate: step 5/5.</text>
</comment>
<dbReference type="Proteomes" id="UP000234474">
    <property type="component" value="Unassembled WGS sequence"/>
</dbReference>
<dbReference type="InterPro" id="IPR001926">
    <property type="entry name" value="TrpB-like_PALP"/>
</dbReference>
<dbReference type="InterPro" id="IPR002028">
    <property type="entry name" value="Trp_synthase_suA"/>
</dbReference>
<dbReference type="PANTHER" id="PTHR48077">
    <property type="entry name" value="TRYPTOPHAN SYNTHASE-RELATED"/>
    <property type="match status" value="1"/>
</dbReference>
<evidence type="ECO:0000256" key="9">
    <source>
        <dbReference type="ARBA" id="ARBA00049047"/>
    </source>
</evidence>
<proteinExistence type="inferred from homology"/>
<dbReference type="PANTHER" id="PTHR48077:SF3">
    <property type="entry name" value="TRYPTOPHAN SYNTHASE"/>
    <property type="match status" value="1"/>
</dbReference>
<comment type="catalytic activity">
    <reaction evidence="9 10">
        <text>(1S,2R)-1-C-(indol-3-yl)glycerol 3-phosphate + L-serine = D-glyceraldehyde 3-phosphate + L-tryptophan + H2O</text>
        <dbReference type="Rhea" id="RHEA:10532"/>
        <dbReference type="ChEBI" id="CHEBI:15377"/>
        <dbReference type="ChEBI" id="CHEBI:33384"/>
        <dbReference type="ChEBI" id="CHEBI:57912"/>
        <dbReference type="ChEBI" id="CHEBI:58866"/>
        <dbReference type="ChEBI" id="CHEBI:59776"/>
        <dbReference type="EC" id="4.2.1.20"/>
    </reaction>
</comment>
<evidence type="ECO:0000313" key="13">
    <source>
        <dbReference type="Proteomes" id="UP000234474"/>
    </source>
</evidence>
<dbReference type="NCBIfam" id="TIGR00262">
    <property type="entry name" value="trpA"/>
    <property type="match status" value="1"/>
</dbReference>
<accession>A0A2I1C0C8</accession>
<name>A0A2I1C0C8_ASPN1</name>
<dbReference type="FunFam" id="3.40.50.1100:FF:000001">
    <property type="entry name" value="Tryptophan synthase beta chain"/>
    <property type="match status" value="1"/>
</dbReference>
<comment type="caution">
    <text evidence="12">The sequence shown here is derived from an EMBL/GenBank/DDBJ whole genome shotgun (WGS) entry which is preliminary data.</text>
</comment>
<protein>
    <recommendedName>
        <fullName evidence="3 10">Tryptophan synthase</fullName>
        <ecNumber evidence="3 10">4.2.1.20</ecNumber>
    </recommendedName>
</protein>
<keyword evidence="4 10" id="KW-0028">Amino-acid biosynthesis</keyword>
<evidence type="ECO:0000256" key="10">
    <source>
        <dbReference type="RuleBase" id="RU003663"/>
    </source>
</evidence>
<dbReference type="InterPro" id="IPR023026">
    <property type="entry name" value="Trp_synth_beta/beta-like"/>
</dbReference>
<dbReference type="FunFam" id="3.40.50.1100:FF:000004">
    <property type="entry name" value="Tryptophan synthase beta chain"/>
    <property type="match status" value="1"/>
</dbReference>